<feature type="chain" id="PRO_5020899478" evidence="6">
    <location>
        <begin position="23"/>
        <end position="191"/>
    </location>
</feature>
<dbReference type="Proteomes" id="UP000294555">
    <property type="component" value="Unassembled WGS sequence"/>
</dbReference>
<gene>
    <name evidence="7" type="ORF">EZJ58_4238</name>
</gene>
<keyword evidence="8" id="KW-1185">Reference proteome</keyword>
<name>A0A4R1NEG4_9GAMM</name>
<dbReference type="GO" id="GO:0044384">
    <property type="term" value="C:host outer membrane"/>
    <property type="evidence" value="ECO:0007669"/>
    <property type="project" value="InterPro"/>
</dbReference>
<comment type="caution">
    <text evidence="7">The sequence shown here is derived from an EMBL/GenBank/DDBJ whole genome shotgun (WGS) entry which is preliminary data.</text>
</comment>
<dbReference type="SUPFAM" id="SSF56925">
    <property type="entry name" value="OMPA-like"/>
    <property type="match status" value="1"/>
</dbReference>
<dbReference type="InterPro" id="IPR011250">
    <property type="entry name" value="OMP/PagP_B-barrel"/>
</dbReference>
<dbReference type="InterPro" id="IPR051723">
    <property type="entry name" value="Bact_OM_Invasion-Related"/>
</dbReference>
<dbReference type="PROSITE" id="PS00695">
    <property type="entry name" value="ENT_VIR_OMP_2"/>
    <property type="match status" value="1"/>
</dbReference>
<dbReference type="OrthoDB" id="5873117at2"/>
<evidence type="ECO:0000256" key="3">
    <source>
        <dbReference type="ARBA" id="ARBA00022692"/>
    </source>
</evidence>
<dbReference type="Gene3D" id="2.40.160.20">
    <property type="match status" value="1"/>
</dbReference>
<dbReference type="PANTHER" id="PTHR35892:SF2">
    <property type="entry name" value="OUTER MEMBRANE PROTEIN PAGN"/>
    <property type="match status" value="1"/>
</dbReference>
<dbReference type="GO" id="GO:0016020">
    <property type="term" value="C:membrane"/>
    <property type="evidence" value="ECO:0007669"/>
    <property type="project" value="UniProtKB-SubCell"/>
</dbReference>
<reference evidence="7 8" key="1">
    <citation type="submission" date="2019-02" db="EMBL/GenBank/DDBJ databases">
        <title>Investigation of anaerobic lignin degradation for improved lignocellulosic biofuels.</title>
        <authorList>
            <person name="Deangelis K."/>
        </authorList>
    </citation>
    <scope>NUCLEOTIDE SEQUENCE [LARGE SCALE GENOMIC DNA]</scope>
    <source>
        <strain evidence="7 8">159R</strain>
    </source>
</reference>
<keyword evidence="5" id="KW-0472">Membrane</keyword>
<evidence type="ECO:0000256" key="2">
    <source>
        <dbReference type="ARBA" id="ARBA00022452"/>
    </source>
</evidence>
<organism evidence="7 8">
    <name type="scientific">Sodalis ligni</name>
    <dbReference type="NCBI Taxonomy" id="2697027"/>
    <lineage>
        <taxon>Bacteria</taxon>
        <taxon>Pseudomonadati</taxon>
        <taxon>Pseudomonadota</taxon>
        <taxon>Gammaproteobacteria</taxon>
        <taxon>Enterobacterales</taxon>
        <taxon>Bruguierivoracaceae</taxon>
        <taxon>Sodalis</taxon>
    </lineage>
</organism>
<dbReference type="InterPro" id="IPR000758">
    <property type="entry name" value="Enterovir_OMP"/>
</dbReference>
<sequence length="191" mass="21266">MKKLCLALLACTTLGTTFNTLADSNHTVSMGYAQSKIKDGASLKGVNAKYRYEWDSPVSIISSLTYMGASHTEEERHSFDSRFEKTKFKYLSLSAGPAYRFNEFVSIYTLIGASFDKFSDNEWSVTHGSKNKTDQSSSTDKSTGFMYGAGIQINPRHNITVDIGYEGSRAKDNDNDRYSINGFNVGVGYRF</sequence>
<dbReference type="RefSeq" id="WP_132925066.1">
    <property type="nucleotide sequence ID" value="NZ_SJOI01000001.1"/>
</dbReference>
<dbReference type="PANTHER" id="PTHR35892">
    <property type="entry name" value="OUTER MEMBRANE PROTEIN PAGN-RELATED"/>
    <property type="match status" value="1"/>
</dbReference>
<dbReference type="PRINTS" id="PR00316">
    <property type="entry name" value="ENTEROVIROMP"/>
</dbReference>
<keyword evidence="3" id="KW-0812">Transmembrane</keyword>
<evidence type="ECO:0000256" key="4">
    <source>
        <dbReference type="ARBA" id="ARBA00022729"/>
    </source>
</evidence>
<keyword evidence="4 6" id="KW-0732">Signal</keyword>
<evidence type="ECO:0000313" key="7">
    <source>
        <dbReference type="EMBL" id="TCL06014.1"/>
    </source>
</evidence>
<dbReference type="EMBL" id="SJOI01000001">
    <property type="protein sequence ID" value="TCL06014.1"/>
    <property type="molecule type" value="Genomic_DNA"/>
</dbReference>
<feature type="signal peptide" evidence="6">
    <location>
        <begin position="1"/>
        <end position="22"/>
    </location>
</feature>
<dbReference type="Pfam" id="PF06316">
    <property type="entry name" value="Ail_Lom"/>
    <property type="match status" value="1"/>
</dbReference>
<comment type="subcellular location">
    <subcellularLocation>
        <location evidence="1">Membrane</location>
        <topology evidence="1">Multi-pass membrane protein</topology>
    </subcellularLocation>
</comment>
<evidence type="ECO:0000256" key="5">
    <source>
        <dbReference type="ARBA" id="ARBA00023136"/>
    </source>
</evidence>
<evidence type="ECO:0000256" key="6">
    <source>
        <dbReference type="SAM" id="SignalP"/>
    </source>
</evidence>
<proteinExistence type="predicted"/>
<protein>
    <submittedName>
        <fullName evidence="7">Putative virulence related protein PagC</fullName>
    </submittedName>
</protein>
<dbReference type="AlphaFoldDB" id="A0A4R1NEG4"/>
<keyword evidence="2" id="KW-1134">Transmembrane beta strand</keyword>
<evidence type="ECO:0000313" key="8">
    <source>
        <dbReference type="Proteomes" id="UP000294555"/>
    </source>
</evidence>
<evidence type="ECO:0000256" key="1">
    <source>
        <dbReference type="ARBA" id="ARBA00004141"/>
    </source>
</evidence>
<accession>A0A4R1NEG4</accession>